<dbReference type="EC" id="1.3.-.-" evidence="12"/>
<evidence type="ECO:0000256" key="8">
    <source>
        <dbReference type="ARBA" id="ARBA00022975"/>
    </source>
</evidence>
<dbReference type="NCBIfam" id="NF005574">
    <property type="entry name" value="PRK07259.1"/>
    <property type="match status" value="1"/>
</dbReference>
<feature type="active site" description="Nucleophile" evidence="12">
    <location>
        <position position="129"/>
    </location>
</feature>
<dbReference type="GO" id="GO:0006207">
    <property type="term" value="P:'de novo' pyrimidine nucleobase biosynthetic process"/>
    <property type="evidence" value="ECO:0007669"/>
    <property type="project" value="TreeGrafter"/>
</dbReference>
<dbReference type="CDD" id="cd04740">
    <property type="entry name" value="DHOD_1B_like"/>
    <property type="match status" value="1"/>
</dbReference>
<dbReference type="PANTHER" id="PTHR48109:SF1">
    <property type="entry name" value="DIHYDROOROTATE DEHYDROGENASE (FUMARATE)"/>
    <property type="match status" value="1"/>
</dbReference>
<dbReference type="Proteomes" id="UP000031189">
    <property type="component" value="Unassembled WGS sequence"/>
</dbReference>
<comment type="cofactor">
    <cofactor evidence="12">
        <name>FMN</name>
        <dbReference type="ChEBI" id="CHEBI:58210"/>
    </cofactor>
    <text evidence="12">Binds 1 FMN per subunit.</text>
</comment>
<dbReference type="Gene3D" id="3.20.20.70">
    <property type="entry name" value="Aldolase class I"/>
    <property type="match status" value="1"/>
</dbReference>
<proteinExistence type="inferred from homology"/>
<dbReference type="InterPro" id="IPR012135">
    <property type="entry name" value="Dihydroorotate_DH_1_2"/>
</dbReference>
<gene>
    <name evidence="12" type="primary">pyrD</name>
    <name evidence="14" type="ORF">QX51_18540</name>
</gene>
<reference evidence="14 15" key="1">
    <citation type="submission" date="2014-12" db="EMBL/GenBank/DDBJ databases">
        <title>Draft genome sequence of Terrisporobacter sp. 08-306576, isolated from the blood culture of a bacteremia patient.</title>
        <authorList>
            <person name="Lund L.C."/>
            <person name="Sydenham T.V."/>
            <person name="Hogh S.V."/>
            <person name="Skov M.N."/>
            <person name="Kemp M."/>
            <person name="Justesen U.S."/>
        </authorList>
    </citation>
    <scope>NUCLEOTIDE SEQUENCE [LARGE SCALE GENOMIC DNA]</scope>
    <source>
        <strain evidence="14 15">08-306576</strain>
    </source>
</reference>
<dbReference type="InterPro" id="IPR033888">
    <property type="entry name" value="DHOD_1B"/>
</dbReference>
<dbReference type="SUPFAM" id="SSF51395">
    <property type="entry name" value="FMN-linked oxidoreductases"/>
    <property type="match status" value="1"/>
</dbReference>
<dbReference type="GO" id="GO:0044205">
    <property type="term" value="P:'de novo' UMP biosynthetic process"/>
    <property type="evidence" value="ECO:0007669"/>
    <property type="project" value="UniProtKB-UniRule"/>
</dbReference>
<evidence type="ECO:0000256" key="12">
    <source>
        <dbReference type="HAMAP-Rule" id="MF_00224"/>
    </source>
</evidence>
<comment type="caution">
    <text evidence="14">The sequence shown here is derived from an EMBL/GenBank/DDBJ whole genome shotgun (WGS) entry which is preliminary data.</text>
</comment>
<feature type="binding site" evidence="12">
    <location>
        <position position="190"/>
    </location>
    <ligand>
        <name>FMN</name>
        <dbReference type="ChEBI" id="CHEBI:58210"/>
    </ligand>
</feature>
<feature type="binding site" evidence="12">
    <location>
        <begin position="45"/>
        <end position="46"/>
    </location>
    <ligand>
        <name>FMN</name>
        <dbReference type="ChEBI" id="CHEBI:58210"/>
    </ligand>
</feature>
<feature type="binding site" evidence="12">
    <location>
        <position position="126"/>
    </location>
    <ligand>
        <name>substrate</name>
    </ligand>
</feature>
<dbReference type="GO" id="GO:0005737">
    <property type="term" value="C:cytoplasm"/>
    <property type="evidence" value="ECO:0007669"/>
    <property type="project" value="UniProtKB-SubCell"/>
</dbReference>
<accession>A0A0B3WLX4</accession>
<keyword evidence="5 12" id="KW-0963">Cytoplasm</keyword>
<comment type="function">
    <text evidence="1">Catalyzes the conversion of dihydroorotate to orotate with NAD(+) as electron acceptor.</text>
</comment>
<keyword evidence="10" id="KW-0520">NAD</keyword>
<feature type="binding site" evidence="12">
    <location>
        <begin position="264"/>
        <end position="265"/>
    </location>
    <ligand>
        <name>FMN</name>
        <dbReference type="ChEBI" id="CHEBI:58210"/>
    </ligand>
</feature>
<feature type="domain" description="Dihydroorotate dehydrogenase catalytic" evidence="13">
    <location>
        <begin position="4"/>
        <end position="285"/>
    </location>
</feature>
<evidence type="ECO:0000313" key="14">
    <source>
        <dbReference type="EMBL" id="KHS55580.1"/>
    </source>
</evidence>
<protein>
    <recommendedName>
        <fullName evidence="12">Dihydroorotate dehydrogenase</fullName>
        <shortName evidence="12">DHOD</shortName>
        <shortName evidence="12">DHODase</shortName>
        <shortName evidence="12">DHOdehase</shortName>
        <ecNumber evidence="12">1.3.-.-</ecNumber>
    </recommendedName>
</protein>
<keyword evidence="9 12" id="KW-0560">Oxidoreductase</keyword>
<dbReference type="Pfam" id="PF01180">
    <property type="entry name" value="DHO_dh"/>
    <property type="match status" value="1"/>
</dbReference>
<evidence type="ECO:0000313" key="15">
    <source>
        <dbReference type="Proteomes" id="UP000031189"/>
    </source>
</evidence>
<feature type="binding site" evidence="12">
    <location>
        <position position="45"/>
    </location>
    <ligand>
        <name>substrate</name>
    </ligand>
</feature>
<evidence type="ECO:0000256" key="3">
    <source>
        <dbReference type="ARBA" id="ARBA00004715"/>
    </source>
</evidence>
<feature type="binding site" evidence="12">
    <location>
        <begin position="69"/>
        <end position="73"/>
    </location>
    <ligand>
        <name>substrate</name>
    </ligand>
</feature>
<comment type="catalytic activity">
    <reaction evidence="11">
        <text>(S)-dihydroorotate + NAD(+) = orotate + NADH + H(+)</text>
        <dbReference type="Rhea" id="RHEA:13513"/>
        <dbReference type="ChEBI" id="CHEBI:15378"/>
        <dbReference type="ChEBI" id="CHEBI:30839"/>
        <dbReference type="ChEBI" id="CHEBI:30864"/>
        <dbReference type="ChEBI" id="CHEBI:57540"/>
        <dbReference type="ChEBI" id="CHEBI:57945"/>
        <dbReference type="EC" id="1.3.1.14"/>
    </reaction>
</comment>
<comment type="similarity">
    <text evidence="4 12">Belongs to the dihydroorotate dehydrogenase family. Type 1 subfamily.</text>
</comment>
<keyword evidence="6 12" id="KW-0285">Flavoprotein</keyword>
<keyword evidence="15" id="KW-1185">Reference proteome</keyword>
<dbReference type="HAMAP" id="MF_00224">
    <property type="entry name" value="DHO_dh_type1"/>
    <property type="match status" value="1"/>
</dbReference>
<dbReference type="RefSeq" id="WP_039681384.1">
    <property type="nucleotide sequence ID" value="NZ_JWHR01000161.1"/>
</dbReference>
<evidence type="ECO:0000256" key="11">
    <source>
        <dbReference type="ARBA" id="ARBA00048996"/>
    </source>
</evidence>
<evidence type="ECO:0000259" key="13">
    <source>
        <dbReference type="Pfam" id="PF01180"/>
    </source>
</evidence>
<dbReference type="OrthoDB" id="9794954at2"/>
<evidence type="ECO:0000256" key="2">
    <source>
        <dbReference type="ARBA" id="ARBA00004496"/>
    </source>
</evidence>
<comment type="pathway">
    <text evidence="3">Pyrimidine metabolism; UMP biosynthesis via de novo pathway; orotate from (S)-dihydroorotate (NAD(+) route): step 1/1.</text>
</comment>
<dbReference type="UniPathway" id="UPA00070"/>
<name>A0A0B3WLX4_9FIRM</name>
<comment type="catalytic activity">
    <reaction evidence="12">
        <text>(S)-dihydroorotate + A = orotate + AH2</text>
        <dbReference type="Rhea" id="RHEA:18073"/>
        <dbReference type="ChEBI" id="CHEBI:13193"/>
        <dbReference type="ChEBI" id="CHEBI:17499"/>
        <dbReference type="ChEBI" id="CHEBI:30839"/>
        <dbReference type="ChEBI" id="CHEBI:30864"/>
    </reaction>
</comment>
<sequence length="300" mass="32500">MANLNVKFKDLNFKNPVIMASGTFGFGKEYNEIYDIEKLGGISSKGLTLNQKDGNNGMRVFETPSGMMNSVGLENPGVQGFIDKELPFFSDLDLVRIVNLGGGTLDDYIKGAELLRGKDVDVIELNISCPNVKAGGMAFGIKNEVAREIVREVRKVVDKPLVIKLSPNAEDIVGMARVCEEEGADGVSLVNTFKALAIDINRRKPVFENVYAGLSGPAIKPIALRMVNEVSKNIEIPVWGMGGITTANDAIEFIMAGSSCIQVGTANFVNPKIGLEIIDGIEKFMKQEGIKTLDEIRGII</sequence>
<dbReference type="InterPro" id="IPR005720">
    <property type="entry name" value="Dihydroorotate_DH_cat"/>
</dbReference>
<dbReference type="FunFam" id="3.20.20.70:FF:000027">
    <property type="entry name" value="Dihydropyrimidine dehydrogenase [NADP(+)]"/>
    <property type="match status" value="1"/>
</dbReference>
<organism evidence="14 15">
    <name type="scientific">Terrisporobacter othiniensis</name>
    <dbReference type="NCBI Taxonomy" id="1577792"/>
    <lineage>
        <taxon>Bacteria</taxon>
        <taxon>Bacillati</taxon>
        <taxon>Bacillota</taxon>
        <taxon>Clostridia</taxon>
        <taxon>Peptostreptococcales</taxon>
        <taxon>Peptostreptococcaceae</taxon>
        <taxon>Terrisporobacter</taxon>
    </lineage>
</organism>
<keyword evidence="8 12" id="KW-0665">Pyrimidine biosynthesis</keyword>
<evidence type="ECO:0000256" key="1">
    <source>
        <dbReference type="ARBA" id="ARBA00003616"/>
    </source>
</evidence>
<dbReference type="InterPro" id="IPR024920">
    <property type="entry name" value="Dihydroorotate_DH_1"/>
</dbReference>
<dbReference type="InterPro" id="IPR013785">
    <property type="entry name" value="Aldolase_TIM"/>
</dbReference>
<feature type="binding site" evidence="12">
    <location>
        <begin position="191"/>
        <end position="192"/>
    </location>
    <ligand>
        <name>substrate</name>
    </ligand>
</feature>
<evidence type="ECO:0000256" key="6">
    <source>
        <dbReference type="ARBA" id="ARBA00022630"/>
    </source>
</evidence>
<feature type="binding site" evidence="12">
    <location>
        <position position="126"/>
    </location>
    <ligand>
        <name>FMN</name>
        <dbReference type="ChEBI" id="CHEBI:58210"/>
    </ligand>
</feature>
<dbReference type="PANTHER" id="PTHR48109">
    <property type="entry name" value="DIHYDROOROTATE DEHYDROGENASE (QUINONE), MITOCHONDRIAL-RELATED"/>
    <property type="match status" value="1"/>
</dbReference>
<dbReference type="GO" id="GO:0004589">
    <property type="term" value="F:dihydroorotate dehydrogenase (NAD+) activity"/>
    <property type="evidence" value="ECO:0007669"/>
    <property type="project" value="UniProtKB-EC"/>
</dbReference>
<comment type="subcellular location">
    <subcellularLocation>
        <location evidence="2 12">Cytoplasm</location>
    </subcellularLocation>
</comment>
<evidence type="ECO:0000256" key="5">
    <source>
        <dbReference type="ARBA" id="ARBA00022490"/>
    </source>
</evidence>
<feature type="binding site" evidence="12">
    <location>
        <position position="99"/>
    </location>
    <ligand>
        <name>FMN</name>
        <dbReference type="ChEBI" id="CHEBI:58210"/>
    </ligand>
</feature>
<evidence type="ECO:0000256" key="10">
    <source>
        <dbReference type="ARBA" id="ARBA00023027"/>
    </source>
</evidence>
<dbReference type="EMBL" id="JWHR01000161">
    <property type="protein sequence ID" value="KHS55580.1"/>
    <property type="molecule type" value="Genomic_DNA"/>
</dbReference>
<dbReference type="AlphaFoldDB" id="A0A0B3WLX4"/>
<dbReference type="STRING" id="1577792.QX51_18540"/>
<dbReference type="PIRSF" id="PIRSF000164">
    <property type="entry name" value="DHO_oxidase"/>
    <property type="match status" value="1"/>
</dbReference>
<feature type="binding site" evidence="12">
    <location>
        <position position="164"/>
    </location>
    <ligand>
        <name>FMN</name>
        <dbReference type="ChEBI" id="CHEBI:58210"/>
    </ligand>
</feature>
<dbReference type="NCBIfam" id="TIGR01037">
    <property type="entry name" value="pyrD_sub1_fam"/>
    <property type="match status" value="1"/>
</dbReference>
<feature type="binding site" evidence="12">
    <location>
        <begin position="242"/>
        <end position="243"/>
    </location>
    <ligand>
        <name>FMN</name>
        <dbReference type="ChEBI" id="CHEBI:58210"/>
    </ligand>
</feature>
<dbReference type="InterPro" id="IPR049622">
    <property type="entry name" value="Dihydroorotate_DH_I"/>
</dbReference>
<evidence type="ECO:0000256" key="9">
    <source>
        <dbReference type="ARBA" id="ARBA00023002"/>
    </source>
</evidence>
<evidence type="ECO:0000256" key="7">
    <source>
        <dbReference type="ARBA" id="ARBA00022643"/>
    </source>
</evidence>
<evidence type="ECO:0000256" key="4">
    <source>
        <dbReference type="ARBA" id="ARBA00008008"/>
    </source>
</evidence>
<keyword evidence="7 12" id="KW-0288">FMN</keyword>
<feature type="binding site" evidence="12">
    <location>
        <position position="21"/>
    </location>
    <ligand>
        <name>FMN</name>
        <dbReference type="ChEBI" id="CHEBI:58210"/>
    </ligand>
</feature>
<dbReference type="InterPro" id="IPR050074">
    <property type="entry name" value="DHO_dehydrogenase"/>
</dbReference>
<feature type="binding site" evidence="12">
    <location>
        <position position="216"/>
    </location>
    <ligand>
        <name>FMN</name>
        <dbReference type="ChEBI" id="CHEBI:58210"/>
    </ligand>
</feature>